<evidence type="ECO:0000313" key="2">
    <source>
        <dbReference type="Proteomes" id="UP001596053"/>
    </source>
</evidence>
<evidence type="ECO:0000313" key="1">
    <source>
        <dbReference type="EMBL" id="MFC5423235.1"/>
    </source>
</evidence>
<gene>
    <name evidence="1" type="ORF">ACFPOB_27190</name>
</gene>
<name>A0ABW0J1Y0_9HYPH</name>
<reference evidence="2" key="1">
    <citation type="journal article" date="2019" name="Int. J. Syst. Evol. Microbiol.">
        <title>The Global Catalogue of Microorganisms (GCM) 10K type strain sequencing project: providing services to taxonomists for standard genome sequencing and annotation.</title>
        <authorList>
            <consortium name="The Broad Institute Genomics Platform"/>
            <consortium name="The Broad Institute Genome Sequencing Center for Infectious Disease"/>
            <person name="Wu L."/>
            <person name="Ma J."/>
        </authorList>
    </citation>
    <scope>NUCLEOTIDE SEQUENCE [LARGE SCALE GENOMIC DNA]</scope>
    <source>
        <strain evidence="2">NCAIM B.01391</strain>
    </source>
</reference>
<dbReference type="RefSeq" id="WP_377801400.1">
    <property type="nucleotide sequence ID" value="NZ_JBHSLW010000067.1"/>
</dbReference>
<accession>A0ABW0J1Y0</accession>
<keyword evidence="2" id="KW-1185">Reference proteome</keyword>
<comment type="caution">
    <text evidence="1">The sequence shown here is derived from an EMBL/GenBank/DDBJ whole genome shotgun (WGS) entry which is preliminary data.</text>
</comment>
<dbReference type="EMBL" id="JBHSLW010000067">
    <property type="protein sequence ID" value="MFC5423235.1"/>
    <property type="molecule type" value="Genomic_DNA"/>
</dbReference>
<proteinExistence type="predicted"/>
<dbReference type="Proteomes" id="UP001596053">
    <property type="component" value="Unassembled WGS sequence"/>
</dbReference>
<organism evidence="1 2">
    <name type="scientific">Bosea eneae</name>
    <dbReference type="NCBI Taxonomy" id="151454"/>
    <lineage>
        <taxon>Bacteria</taxon>
        <taxon>Pseudomonadati</taxon>
        <taxon>Pseudomonadota</taxon>
        <taxon>Alphaproteobacteria</taxon>
        <taxon>Hyphomicrobiales</taxon>
        <taxon>Boseaceae</taxon>
        <taxon>Bosea</taxon>
    </lineage>
</organism>
<protein>
    <submittedName>
        <fullName evidence="1">Uncharacterized protein</fullName>
    </submittedName>
</protein>
<sequence>MGELLDNAQRTVAGHMEAIVACFKPGVKITVLVRTPSHPDGARDFLMTDDDLGEAVKALEIRRAAGMDRHP</sequence>